<dbReference type="RefSeq" id="WP_103320396.1">
    <property type="nucleotide sequence ID" value="NZ_PPTF01000060.1"/>
</dbReference>
<reference evidence="1 2" key="1">
    <citation type="submission" date="2018-01" db="EMBL/GenBank/DDBJ databases">
        <title>Genomic Sequence of Chromobacterium MWU13-2610 from wild cranberry bogs within the Cape Cod National Seashore.</title>
        <authorList>
            <person name="O'Hara-Hanley K."/>
            <person name="Soby S."/>
            <person name="Harrison A."/>
        </authorList>
    </citation>
    <scope>NUCLEOTIDE SEQUENCE [LARGE SCALE GENOMIC DNA]</scope>
    <source>
        <strain evidence="1 2">MWU13-2610</strain>
    </source>
</reference>
<proteinExistence type="predicted"/>
<sequence length="274" mass="30562">MEFQFDLDDPLQCLERIYLQLNPMVVAFRPLMNGGLFGPVFGSGLLLSYRDETFIITSEAVLAEICVAYNQQAWACSERLKWPLRELCCACSPHMEIGAIHMPMDWLDKQPQPSCFELSGVGWADPMASAFTLLLGYPVPSRSPSADPDSAIGIVSRAYPNGNRDCETLHPLFVEFDSRDILSRHPLDKAALQHHYQLAGTPAISLYHSFRDDSNRLTAYLQGIVTEWDSAGIGAVTTSTMLLNGFLDNYLQQLQQGAKQAKDNVASLLARFRR</sequence>
<dbReference type="EMBL" id="PPTF01000060">
    <property type="protein sequence ID" value="POA98211.1"/>
    <property type="molecule type" value="Genomic_DNA"/>
</dbReference>
<protein>
    <submittedName>
        <fullName evidence="1">Uncharacterized protein</fullName>
    </submittedName>
</protein>
<keyword evidence="2" id="KW-1185">Reference proteome</keyword>
<comment type="caution">
    <text evidence="1">The sequence shown here is derived from an EMBL/GenBank/DDBJ whole genome shotgun (WGS) entry which is preliminary data.</text>
</comment>
<evidence type="ECO:0000313" key="1">
    <source>
        <dbReference type="EMBL" id="POA98211.1"/>
    </source>
</evidence>
<evidence type="ECO:0000313" key="2">
    <source>
        <dbReference type="Proteomes" id="UP000236416"/>
    </source>
</evidence>
<name>A0A2K4MM97_9NEIS</name>
<dbReference type="Proteomes" id="UP000236416">
    <property type="component" value="Unassembled WGS sequence"/>
</dbReference>
<accession>A0A2K4MM97</accession>
<dbReference type="AlphaFoldDB" id="A0A2K4MM97"/>
<organism evidence="1 2">
    <name type="scientific">Chromobacterium sinusclupearum</name>
    <dbReference type="NCBI Taxonomy" id="2077146"/>
    <lineage>
        <taxon>Bacteria</taxon>
        <taxon>Pseudomonadati</taxon>
        <taxon>Pseudomonadota</taxon>
        <taxon>Betaproteobacteria</taxon>
        <taxon>Neisseriales</taxon>
        <taxon>Chromobacteriaceae</taxon>
        <taxon>Chromobacterium</taxon>
    </lineage>
</organism>
<gene>
    <name evidence="1" type="ORF">C2134_12215</name>
</gene>